<dbReference type="InterPro" id="IPR003754">
    <property type="entry name" value="4pyrrol_synth_uPrphyn_synth"/>
</dbReference>
<dbReference type="Gene3D" id="3.40.50.10090">
    <property type="match status" value="2"/>
</dbReference>
<dbReference type="InterPro" id="IPR036108">
    <property type="entry name" value="4pyrrol_syn_uPrphyn_synt_sf"/>
</dbReference>
<dbReference type="GO" id="GO:0033014">
    <property type="term" value="P:tetrapyrrole biosynthetic process"/>
    <property type="evidence" value="ECO:0007669"/>
    <property type="project" value="InterPro"/>
</dbReference>
<organism evidence="2 3">
    <name type="scientific">Pseudoponticoccus marisrubri</name>
    <dbReference type="NCBI Taxonomy" id="1685382"/>
    <lineage>
        <taxon>Bacteria</taxon>
        <taxon>Pseudomonadati</taxon>
        <taxon>Pseudomonadota</taxon>
        <taxon>Alphaproteobacteria</taxon>
        <taxon>Rhodobacterales</taxon>
        <taxon>Roseobacteraceae</taxon>
        <taxon>Pseudoponticoccus</taxon>
    </lineage>
</organism>
<evidence type="ECO:0000313" key="3">
    <source>
        <dbReference type="Proteomes" id="UP000054396"/>
    </source>
</evidence>
<feature type="domain" description="Tetrapyrrole biosynthesis uroporphyrinogen III synthase" evidence="1">
    <location>
        <begin position="20"/>
        <end position="226"/>
    </location>
</feature>
<dbReference type="SUPFAM" id="SSF69618">
    <property type="entry name" value="HemD-like"/>
    <property type="match status" value="1"/>
</dbReference>
<name>A0A0W7WI40_9RHOB</name>
<dbReference type="EMBL" id="LPXO01000008">
    <property type="protein sequence ID" value="KUF10190.1"/>
    <property type="molecule type" value="Genomic_DNA"/>
</dbReference>
<gene>
    <name evidence="2" type="ORF">AVJ23_14195</name>
</gene>
<dbReference type="CDD" id="cd06578">
    <property type="entry name" value="HemD"/>
    <property type="match status" value="1"/>
</dbReference>
<keyword evidence="3" id="KW-1185">Reference proteome</keyword>
<evidence type="ECO:0000313" key="2">
    <source>
        <dbReference type="EMBL" id="KUF10190.1"/>
    </source>
</evidence>
<comment type="caution">
    <text evidence="2">The sequence shown here is derived from an EMBL/GenBank/DDBJ whole genome shotgun (WGS) entry which is preliminary data.</text>
</comment>
<dbReference type="OrthoDB" id="7204250at2"/>
<accession>A0A0W7WI40</accession>
<dbReference type="RefSeq" id="WP_058862861.1">
    <property type="nucleotide sequence ID" value="NZ_LPXO01000008.1"/>
</dbReference>
<dbReference type="Proteomes" id="UP000054396">
    <property type="component" value="Unassembled WGS sequence"/>
</dbReference>
<dbReference type="Pfam" id="PF02602">
    <property type="entry name" value="HEM4"/>
    <property type="match status" value="1"/>
</dbReference>
<protein>
    <recommendedName>
        <fullName evidence="1">Tetrapyrrole biosynthesis uroporphyrinogen III synthase domain-containing protein</fullName>
    </recommendedName>
</protein>
<sequence length="239" mass="24431">MAAPVLLMTRPEPAAREVIAALRARGLDFRAVISPLIGIAVTGPLPDTAGLRGLVITSANGVRAWCALGGPRDLPVFAVGDATARTAREAGMVADSAGGDAAALVARLSAQRPAAPLCHLRGRHARGDVAARLSAAGIETREAVIYDQPEQPLSAEARAALDGDSPVVAPLYSPRTATLMAQMLAARPPKAPLCVAAMSETVAKPLAALHNRSLRIAARPDSDAMLDAVAGLLADGCAH</sequence>
<dbReference type="STRING" id="1685382.AVJ23_14195"/>
<evidence type="ECO:0000259" key="1">
    <source>
        <dbReference type="Pfam" id="PF02602"/>
    </source>
</evidence>
<proteinExistence type="predicted"/>
<dbReference type="AlphaFoldDB" id="A0A0W7WI40"/>
<dbReference type="GO" id="GO:0004852">
    <property type="term" value="F:uroporphyrinogen-III synthase activity"/>
    <property type="evidence" value="ECO:0007669"/>
    <property type="project" value="InterPro"/>
</dbReference>
<reference evidence="2 3" key="1">
    <citation type="submission" date="2015-12" db="EMBL/GenBank/DDBJ databases">
        <authorList>
            <person name="Shamseldin A."/>
            <person name="Moawad H."/>
            <person name="Abd El-Rahim W.M."/>
            <person name="Sadowsky M.J."/>
        </authorList>
    </citation>
    <scope>NUCLEOTIDE SEQUENCE [LARGE SCALE GENOMIC DNA]</scope>
    <source>
        <strain evidence="2 3">SJ5A-1</strain>
    </source>
</reference>